<dbReference type="InterPro" id="IPR027417">
    <property type="entry name" value="P-loop_NTPase"/>
</dbReference>
<dbReference type="AlphaFoldDB" id="A0A0R2D6M7"/>
<evidence type="ECO:0000256" key="4">
    <source>
        <dbReference type="ARBA" id="ARBA00022679"/>
    </source>
</evidence>
<dbReference type="FunFam" id="3.40.50.300:FF:000225">
    <property type="entry name" value="Thymidylate kinase"/>
    <property type="match status" value="1"/>
</dbReference>
<evidence type="ECO:0000256" key="10">
    <source>
        <dbReference type="ARBA" id="ARBA00057735"/>
    </source>
</evidence>
<dbReference type="CDD" id="cd01672">
    <property type="entry name" value="TMPK"/>
    <property type="match status" value="1"/>
</dbReference>
<accession>A0A0R2D6M7</accession>
<dbReference type="PROSITE" id="PS01331">
    <property type="entry name" value="THYMIDYLATE_KINASE"/>
    <property type="match status" value="1"/>
</dbReference>
<dbReference type="NCBIfam" id="TIGR00041">
    <property type="entry name" value="DTMP_kinase"/>
    <property type="match status" value="1"/>
</dbReference>
<evidence type="ECO:0000256" key="3">
    <source>
        <dbReference type="ARBA" id="ARBA00017144"/>
    </source>
</evidence>
<dbReference type="SUPFAM" id="SSF52540">
    <property type="entry name" value="P-loop containing nucleoside triphosphate hydrolases"/>
    <property type="match status" value="1"/>
</dbReference>
<dbReference type="InterPro" id="IPR018095">
    <property type="entry name" value="Thymidylate_kin_CS"/>
</dbReference>
<dbReference type="STRING" id="1423725.FC19_GL001379"/>
<comment type="function">
    <text evidence="10 11">Phosphorylation of dTMP to form dTDP in both de novo and salvage pathways of dTTP synthesis.</text>
</comment>
<dbReference type="Gene3D" id="3.40.50.300">
    <property type="entry name" value="P-loop containing nucleotide triphosphate hydrolases"/>
    <property type="match status" value="1"/>
</dbReference>
<evidence type="ECO:0000256" key="11">
    <source>
        <dbReference type="HAMAP-Rule" id="MF_00165"/>
    </source>
</evidence>
<evidence type="ECO:0000256" key="8">
    <source>
        <dbReference type="ARBA" id="ARBA00022840"/>
    </source>
</evidence>
<evidence type="ECO:0000259" key="12">
    <source>
        <dbReference type="Pfam" id="PF02223"/>
    </source>
</evidence>
<dbReference type="PANTHER" id="PTHR10344:SF4">
    <property type="entry name" value="UMP-CMP KINASE 2, MITOCHONDRIAL"/>
    <property type="match status" value="1"/>
</dbReference>
<evidence type="ECO:0000256" key="6">
    <source>
        <dbReference type="ARBA" id="ARBA00022741"/>
    </source>
</evidence>
<dbReference type="EC" id="2.7.4.9" evidence="2 11"/>
<keyword evidence="14" id="KW-1185">Reference proteome</keyword>
<protein>
    <recommendedName>
        <fullName evidence="3 11">Thymidylate kinase</fullName>
        <ecNumber evidence="2 11">2.7.4.9</ecNumber>
    </recommendedName>
    <alternativeName>
        <fullName evidence="11">dTMP kinase</fullName>
    </alternativeName>
</protein>
<dbReference type="PATRIC" id="fig|1423725.3.peg.1420"/>
<keyword evidence="7 11" id="KW-0418">Kinase</keyword>
<dbReference type="HAMAP" id="MF_00165">
    <property type="entry name" value="Thymidylate_kinase"/>
    <property type="match status" value="1"/>
</dbReference>
<evidence type="ECO:0000256" key="5">
    <source>
        <dbReference type="ARBA" id="ARBA00022727"/>
    </source>
</evidence>
<proteinExistence type="inferred from homology"/>
<evidence type="ECO:0000256" key="1">
    <source>
        <dbReference type="ARBA" id="ARBA00009776"/>
    </source>
</evidence>
<gene>
    <name evidence="11" type="primary">tmk</name>
    <name evidence="13" type="ORF">FC19_GL001379</name>
</gene>
<comment type="catalytic activity">
    <reaction evidence="9 11">
        <text>dTMP + ATP = dTDP + ADP</text>
        <dbReference type="Rhea" id="RHEA:13517"/>
        <dbReference type="ChEBI" id="CHEBI:30616"/>
        <dbReference type="ChEBI" id="CHEBI:58369"/>
        <dbReference type="ChEBI" id="CHEBI:63528"/>
        <dbReference type="ChEBI" id="CHEBI:456216"/>
        <dbReference type="EC" id="2.7.4.9"/>
    </reaction>
</comment>
<organism evidence="13 14">
    <name type="scientific">Liquorilactobacillus aquaticus DSM 21051</name>
    <dbReference type="NCBI Taxonomy" id="1423725"/>
    <lineage>
        <taxon>Bacteria</taxon>
        <taxon>Bacillati</taxon>
        <taxon>Bacillota</taxon>
        <taxon>Bacilli</taxon>
        <taxon>Lactobacillales</taxon>
        <taxon>Lactobacillaceae</taxon>
        <taxon>Liquorilactobacillus</taxon>
    </lineage>
</organism>
<feature type="binding site" evidence="11">
    <location>
        <begin position="18"/>
        <end position="25"/>
    </location>
    <ligand>
        <name>ATP</name>
        <dbReference type="ChEBI" id="CHEBI:30616"/>
    </ligand>
</feature>
<feature type="domain" description="Thymidylate kinase-like" evidence="12">
    <location>
        <begin position="16"/>
        <end position="205"/>
    </location>
</feature>
<keyword evidence="4 11" id="KW-0808">Transferase</keyword>
<keyword evidence="6 11" id="KW-0547">Nucleotide-binding</keyword>
<dbReference type="GO" id="GO:0006227">
    <property type="term" value="P:dUDP biosynthetic process"/>
    <property type="evidence" value="ECO:0007669"/>
    <property type="project" value="TreeGrafter"/>
</dbReference>
<reference evidence="13 14" key="1">
    <citation type="journal article" date="2015" name="Genome Announc.">
        <title>Expanding the biotechnology potential of lactobacilli through comparative genomics of 213 strains and associated genera.</title>
        <authorList>
            <person name="Sun Z."/>
            <person name="Harris H.M."/>
            <person name="McCann A."/>
            <person name="Guo C."/>
            <person name="Argimon S."/>
            <person name="Zhang W."/>
            <person name="Yang X."/>
            <person name="Jeffery I.B."/>
            <person name="Cooney J.C."/>
            <person name="Kagawa T.F."/>
            <person name="Liu W."/>
            <person name="Song Y."/>
            <person name="Salvetti E."/>
            <person name="Wrobel A."/>
            <person name="Rasinkangas P."/>
            <person name="Parkhill J."/>
            <person name="Rea M.C."/>
            <person name="O'Sullivan O."/>
            <person name="Ritari J."/>
            <person name="Douillard F.P."/>
            <person name="Paul Ross R."/>
            <person name="Yang R."/>
            <person name="Briner A.E."/>
            <person name="Felis G.E."/>
            <person name="de Vos W.M."/>
            <person name="Barrangou R."/>
            <person name="Klaenhammer T.R."/>
            <person name="Caufield P.W."/>
            <person name="Cui Y."/>
            <person name="Zhang H."/>
            <person name="O'Toole P.W."/>
        </authorList>
    </citation>
    <scope>NUCLEOTIDE SEQUENCE [LARGE SCALE GENOMIC DNA]</scope>
    <source>
        <strain evidence="13 14">DSM 21051</strain>
    </source>
</reference>
<evidence type="ECO:0000256" key="2">
    <source>
        <dbReference type="ARBA" id="ARBA00012980"/>
    </source>
</evidence>
<evidence type="ECO:0000313" key="13">
    <source>
        <dbReference type="EMBL" id="KRM95900.1"/>
    </source>
</evidence>
<dbReference type="InterPro" id="IPR018094">
    <property type="entry name" value="Thymidylate_kinase"/>
</dbReference>
<comment type="similarity">
    <text evidence="1 11">Belongs to the thymidylate kinase family.</text>
</comment>
<dbReference type="GO" id="GO:0006233">
    <property type="term" value="P:dTDP biosynthetic process"/>
    <property type="evidence" value="ECO:0007669"/>
    <property type="project" value="InterPro"/>
</dbReference>
<dbReference type="GO" id="GO:0005829">
    <property type="term" value="C:cytosol"/>
    <property type="evidence" value="ECO:0007669"/>
    <property type="project" value="TreeGrafter"/>
</dbReference>
<dbReference type="Pfam" id="PF02223">
    <property type="entry name" value="Thymidylate_kin"/>
    <property type="match status" value="1"/>
</dbReference>
<dbReference type="PANTHER" id="PTHR10344">
    <property type="entry name" value="THYMIDYLATE KINASE"/>
    <property type="match status" value="1"/>
</dbReference>
<dbReference type="InterPro" id="IPR039430">
    <property type="entry name" value="Thymidylate_kin-like_dom"/>
</dbReference>
<evidence type="ECO:0000256" key="9">
    <source>
        <dbReference type="ARBA" id="ARBA00048743"/>
    </source>
</evidence>
<keyword evidence="5 11" id="KW-0545">Nucleotide biosynthesis</keyword>
<dbReference type="GO" id="GO:0005524">
    <property type="term" value="F:ATP binding"/>
    <property type="evidence" value="ECO:0007669"/>
    <property type="project" value="UniProtKB-UniRule"/>
</dbReference>
<dbReference type="EMBL" id="AYZD01000018">
    <property type="protein sequence ID" value="KRM95900.1"/>
    <property type="molecule type" value="Genomic_DNA"/>
</dbReference>
<keyword evidence="8 11" id="KW-0067">ATP-binding</keyword>
<evidence type="ECO:0000256" key="7">
    <source>
        <dbReference type="ARBA" id="ARBA00022777"/>
    </source>
</evidence>
<sequence>MKLVRLFEVKGKFVTFEGPDGSGKTSVLKAIIAHLDQAGINYLETREPGGNRIAEAIRQIILDKDLTEMDARTEALLYAAARRQHLVETVFPALEEGKLVLSDRYVDSSIVYQGAGRGIGENEVAQMNNFATDGLVPELTLYFDVAPEIGLQRIKKHRQSEIDRLDTESLGFHQSVHAAYLKLAQQETERIVTIDANQPLEKVIEDAFSQLSNKLPVFFR</sequence>
<comment type="caution">
    <text evidence="13">The sequence shown here is derived from an EMBL/GenBank/DDBJ whole genome shotgun (WGS) entry which is preliminary data.</text>
</comment>
<dbReference type="GO" id="GO:0006235">
    <property type="term" value="P:dTTP biosynthetic process"/>
    <property type="evidence" value="ECO:0007669"/>
    <property type="project" value="UniProtKB-UniRule"/>
</dbReference>
<dbReference type="GO" id="GO:0004798">
    <property type="term" value="F:dTMP kinase activity"/>
    <property type="evidence" value="ECO:0007669"/>
    <property type="project" value="UniProtKB-UniRule"/>
</dbReference>
<dbReference type="Proteomes" id="UP000051015">
    <property type="component" value="Unassembled WGS sequence"/>
</dbReference>
<evidence type="ECO:0000313" key="14">
    <source>
        <dbReference type="Proteomes" id="UP000051015"/>
    </source>
</evidence>
<name>A0A0R2D6M7_9LACO</name>